<dbReference type="InterPro" id="IPR011430">
    <property type="entry name" value="UTP20_N"/>
</dbReference>
<evidence type="ECO:0008006" key="6">
    <source>
        <dbReference type="Google" id="ProtNLM"/>
    </source>
</evidence>
<dbReference type="InterPro" id="IPR046523">
    <property type="entry name" value="UTP20_dom"/>
</dbReference>
<dbReference type="GO" id="GO:0032040">
    <property type="term" value="C:small-subunit processome"/>
    <property type="evidence" value="ECO:0007669"/>
    <property type="project" value="TreeGrafter"/>
</dbReference>
<evidence type="ECO:0000259" key="2">
    <source>
        <dbReference type="Pfam" id="PF20416"/>
    </source>
</evidence>
<proteinExistence type="predicted"/>
<sequence>MGNFLASSPEDVLFILLHFFKESKKQIILHSTDANHLDSVEKVCKFFESKFSFWIELLDDTVKNGNRSSNQVTEEEAAILWGSIRCYPNINDGHQDSLSLLKKLICNFDRLLEVGEENVNGLSKTTWRSLLGAALSSYHELLVVNANRNSELSFFILLAKSHSTCPQVLSAVAEYLDSLQGVASLEVTEEFDPQNLLDLLSVFDVNLSSPNKDVRISTLRILSYFVKMDQRLGTNEERPHKRQRTEDSGEETVAKYTNVLDTLLTVESTQISVSTSRKIAIFISRIQMSLSSKMVHDDYISSLLHGIIGILYNRFSDLWPPTLDCLAVLVRKHKELVWSQFVQFVAIHQSKGLTVKNQEKLEPASQPQSIFDCFSLYLATDFDCTPVETMATLLLQSLQRIPDVAESRSRHLVPLFLKFMGYDDGSIFSADSYMPEKCKGKQWKAILKEWLNLLKLMRNARSLYQSKVLHEVLTKRVLDDNDPDIQAKALDCLLNWKDEFLIPYSQNLKNLIDTKTLREEMTTWAVSHDSLSILKDHRSNVVPLVIRVLAPKVRKLKLLGSRKHAGVNHRKAILRFLLQFDSNELQLFFSLLLKSLIPNNLQVKMFGSHSDNLLGNVSDIVGASTEICIENFTLKKSNGFLHLVEEIFVTFDMAHISPFLNILLTIVARLLESCTRNLKSDSTGKYPCNQSNGHDNDCLTNMEVGNSVDMDECRKEIHAVDHMESSVSIKQLKDLRSLCIKIVSSALSHYESHDFGENFWSIFFSSVKPLIKCFTQEASSSEKPSSLFACFMAMSWSPTLAPLLGSNNLVPAIFSILTVKTASGSITSYALEFIENLLRLDIDLEQQNDHSVKKILVPHMDVLIHSLHDFVNHRKELNRKSGTWLGQRELRLFKLLLSYITDPSAAENFIDLILPFFSKKDLNSDECLEALRVVKGIVPNLRCKVSAKVLNALNPLLATVGLEQRLCICDIYDGLSLYESSMSFLAGFIRDLNAVSTSELGELDYDTRLNAYDKVKPQMFLGMTEEHVGAILSHCVYDMSSEELIFRQSASRALQSFLDFSASVMNNDESKYSVETADDKSGENNSRNICTMSCIEKILEKTYLHNMGVAMTKDVSIQKEWIILLREMVFNINHLASLSSFRPLCKEDTEEDFFHNITHLQAGKRSKALSLFRQGIKENNFSEDITMKVFVPLFFNMFSDVKAGKGEQVRDVCLDTLSAVAAKVQWEYYRTILTRCFRELNLKPDKQKIILRLICSVLDAFHFMKPANDAFGNSDAMTEDNDSSITFSLTKVSSDKQDYLRKVVFPQVQKLLGADPEKVNVNINLVALKILKLLPVDYFESQLSSVIHRICNFLKNRLESIRDEARSALAASLKELGIGYLQFVVKILRAILKRGFELHVLGYTLHYLLSKNITADMNGRLDYCLEDLLAVVSSDLFGDVAEQKEVEKIASKMKETKKRMSFETLKLIAQSITFSQHLLKKLISPVSSHLQKQLTPKLKTKLEMILHNIALGIECNPSTETSNLFTIVYWLIKDTATGSESESKENTQFGPGQDSSVGMNFPGIGESGSQNSYILTKFALDLLRNRLKSIKLDKEDEQLLKMLDPFVDLLGECLNSKYESVLSVAFRCLALLVKLPLPSLRDNANNIKNVLMDIAQRAGNSNGHLVTSCLKLLADLLRGFRISLSDNQLQMLVHTPMFVDLQTNPSPVALSLLKAIVRRKLVSHEIYDIVVKIGELMVTTPTESIRQQCIQILLQFFLNYPLSEKRLQQHIDFFLANLSYEHPSGREAVLEMLHDILTRFPQRIVDDQGQTFFLHLVVALANEQHQNVSSMILRTIQKLLVRIGDQGKNSIFEYSLSWYTGEKQSLWSPSAQVIGLLIDDHTLRMGKHLKSILAVAKTVMESSAIASGILQSGFSDECVLPLWKEAYHSVAMMERLLLRFPELYFEQNMEEIWIIVCKLLIHPHSMLRSISSSLVASYFATVEKRKREQKLVATSWLLVQPSRLFIIAVSFLKQLRTELSDTAANNLIVQNLAYSVCNLHTSIRQSTSTHQFWSSISSSDHSALLEGFELLGSTKAKNVFLLCTSTATDVSVSSLDSSEEPKSLLVSSILKSMGKIAMQMQDTQTKIVFNCFRMISSALGSEESLTYADHLLAPLYKVSEGLAGKVVSDEVKQLAEGVQGKLRDLIGPEKFAEVYRRVYKGLKQKRDSRKQTQKIIAAVDPERHAKRKKRIADKHREHKRRKIMAMKMGRWMR</sequence>
<reference evidence="4" key="1">
    <citation type="submission" date="2020-05" db="EMBL/GenBank/DDBJ databases">
        <title>WGS assembly of Panicum virgatum.</title>
        <authorList>
            <person name="Lovell J.T."/>
            <person name="Jenkins J."/>
            <person name="Shu S."/>
            <person name="Juenger T.E."/>
            <person name="Schmutz J."/>
        </authorList>
    </citation>
    <scope>NUCLEOTIDE SEQUENCE</scope>
    <source>
        <strain evidence="4">AP13</strain>
    </source>
</reference>
<dbReference type="SUPFAM" id="SSF48371">
    <property type="entry name" value="ARM repeat"/>
    <property type="match status" value="2"/>
</dbReference>
<name>A0A8T0SR71_PANVG</name>
<comment type="caution">
    <text evidence="4">The sequence shown here is derived from an EMBL/GenBank/DDBJ whole genome shotgun (WGS) entry which is preliminary data.</text>
</comment>
<dbReference type="GO" id="GO:0030686">
    <property type="term" value="C:90S preribosome"/>
    <property type="evidence" value="ECO:0007669"/>
    <property type="project" value="TreeGrafter"/>
</dbReference>
<evidence type="ECO:0000259" key="1">
    <source>
        <dbReference type="Pfam" id="PF07539"/>
    </source>
</evidence>
<dbReference type="PANTHER" id="PTHR17695">
    <property type="entry name" value="SMALL SUBUNIT PROCESSOME COMPONENT 20 HOMOLOG"/>
    <property type="match status" value="1"/>
</dbReference>
<evidence type="ECO:0000259" key="3">
    <source>
        <dbReference type="Pfam" id="PF23099"/>
    </source>
</evidence>
<dbReference type="InterPro" id="IPR057525">
    <property type="entry name" value="UTP20_C"/>
</dbReference>
<accession>A0A8T0SR71</accession>
<evidence type="ECO:0000313" key="4">
    <source>
        <dbReference type="EMBL" id="KAG2598659.1"/>
    </source>
</evidence>
<dbReference type="InterPro" id="IPR016024">
    <property type="entry name" value="ARM-type_fold"/>
</dbReference>
<dbReference type="Gene3D" id="1.25.10.10">
    <property type="entry name" value="Leucine-rich Repeat Variant"/>
    <property type="match status" value="1"/>
</dbReference>
<organism evidence="4 5">
    <name type="scientific">Panicum virgatum</name>
    <name type="common">Blackwell switchgrass</name>
    <dbReference type="NCBI Taxonomy" id="38727"/>
    <lineage>
        <taxon>Eukaryota</taxon>
        <taxon>Viridiplantae</taxon>
        <taxon>Streptophyta</taxon>
        <taxon>Embryophyta</taxon>
        <taxon>Tracheophyta</taxon>
        <taxon>Spermatophyta</taxon>
        <taxon>Magnoliopsida</taxon>
        <taxon>Liliopsida</taxon>
        <taxon>Poales</taxon>
        <taxon>Poaceae</taxon>
        <taxon>PACMAD clade</taxon>
        <taxon>Panicoideae</taxon>
        <taxon>Panicodae</taxon>
        <taxon>Paniceae</taxon>
        <taxon>Panicinae</taxon>
        <taxon>Panicum</taxon>
        <taxon>Panicum sect. Hiantes</taxon>
    </lineage>
</organism>
<dbReference type="EMBL" id="CM029045">
    <property type="protein sequence ID" value="KAG2598659.1"/>
    <property type="molecule type" value="Genomic_DNA"/>
</dbReference>
<dbReference type="PANTHER" id="PTHR17695:SF11">
    <property type="entry name" value="SMALL SUBUNIT PROCESSOME COMPONENT 20 HOMOLOG"/>
    <property type="match status" value="1"/>
</dbReference>
<keyword evidence="5" id="KW-1185">Reference proteome</keyword>
<dbReference type="Pfam" id="PF07539">
    <property type="entry name" value="UTP20_N"/>
    <property type="match status" value="1"/>
</dbReference>
<dbReference type="Proteomes" id="UP000823388">
    <property type="component" value="Chromosome 5K"/>
</dbReference>
<feature type="domain" description="U3 small nucleolar RNA-associated protein 20 N-terminal" evidence="1">
    <location>
        <begin position="443"/>
        <end position="1070"/>
    </location>
</feature>
<dbReference type="Pfam" id="PF23099">
    <property type="entry name" value="UTP20_C"/>
    <property type="match status" value="1"/>
</dbReference>
<feature type="domain" description="U3 small nucleolar RNA-associated protein 20 C-terminal" evidence="3">
    <location>
        <begin position="2110"/>
        <end position="2243"/>
    </location>
</feature>
<dbReference type="InterPro" id="IPR052575">
    <property type="entry name" value="SSU_processome_comp_20"/>
</dbReference>
<protein>
    <recommendedName>
        <fullName evidence="6">ARM repeat superfamily protein</fullName>
    </recommendedName>
</protein>
<dbReference type="Pfam" id="PF20416">
    <property type="entry name" value="UTP20"/>
    <property type="match status" value="1"/>
</dbReference>
<gene>
    <name evidence="4" type="ORF">PVAP13_5KG403200</name>
</gene>
<feature type="domain" description="U3 small nucleolar RNA-associated protein 20" evidence="2">
    <location>
        <begin position="1317"/>
        <end position="1532"/>
    </location>
</feature>
<dbReference type="InterPro" id="IPR011989">
    <property type="entry name" value="ARM-like"/>
</dbReference>
<evidence type="ECO:0000313" key="5">
    <source>
        <dbReference type="Proteomes" id="UP000823388"/>
    </source>
</evidence>